<proteinExistence type="predicted"/>
<gene>
    <name evidence="1" type="primary">gb26284</name>
    <name evidence="1" type="ORF">PR202_gb26284</name>
</gene>
<dbReference type="Proteomes" id="UP001054889">
    <property type="component" value="Unassembled WGS sequence"/>
</dbReference>
<evidence type="ECO:0000313" key="1">
    <source>
        <dbReference type="EMBL" id="GJN37343.1"/>
    </source>
</evidence>
<reference evidence="1" key="2">
    <citation type="submission" date="2021-12" db="EMBL/GenBank/DDBJ databases">
        <title>Resequencing data analysis of finger millet.</title>
        <authorList>
            <person name="Hatakeyama M."/>
            <person name="Aluri S."/>
            <person name="Balachadran M.T."/>
            <person name="Sivarajan S.R."/>
            <person name="Poveda L."/>
            <person name="Shimizu-Inatsugi R."/>
            <person name="Schlapbach R."/>
            <person name="Sreeman S.M."/>
            <person name="Shimizu K.K."/>
        </authorList>
    </citation>
    <scope>NUCLEOTIDE SEQUENCE</scope>
</reference>
<dbReference type="AlphaFoldDB" id="A0AAV5FRG5"/>
<name>A0AAV5FRG5_ELECO</name>
<dbReference type="EMBL" id="BQKI01000095">
    <property type="protein sequence ID" value="GJN37343.1"/>
    <property type="molecule type" value="Genomic_DNA"/>
</dbReference>
<keyword evidence="2" id="KW-1185">Reference proteome</keyword>
<sequence>MGTRGNSGGGSASRVGDYDVDLSDRWDWSSIPRLLSSACLFFCSGWVPLPSRLSRRLRSILFLSVGYDARREIR</sequence>
<protein>
    <submittedName>
        <fullName evidence="1">Uncharacterized protein</fullName>
    </submittedName>
</protein>
<reference evidence="1" key="1">
    <citation type="journal article" date="2018" name="DNA Res.">
        <title>Multiple hybrid de novo genome assembly of finger millet, an orphan allotetraploid crop.</title>
        <authorList>
            <person name="Hatakeyama M."/>
            <person name="Aluri S."/>
            <person name="Balachadran M.T."/>
            <person name="Sivarajan S.R."/>
            <person name="Patrignani A."/>
            <person name="Gruter S."/>
            <person name="Poveda L."/>
            <person name="Shimizu-Inatsugi R."/>
            <person name="Baeten J."/>
            <person name="Francoijs K.J."/>
            <person name="Nataraja K.N."/>
            <person name="Reddy Y.A.N."/>
            <person name="Phadnis S."/>
            <person name="Ravikumar R.L."/>
            <person name="Schlapbach R."/>
            <person name="Sreeman S.M."/>
            <person name="Shimizu K.K."/>
        </authorList>
    </citation>
    <scope>NUCLEOTIDE SEQUENCE</scope>
</reference>
<evidence type="ECO:0000313" key="2">
    <source>
        <dbReference type="Proteomes" id="UP001054889"/>
    </source>
</evidence>
<organism evidence="1 2">
    <name type="scientific">Eleusine coracana subsp. coracana</name>
    <dbReference type="NCBI Taxonomy" id="191504"/>
    <lineage>
        <taxon>Eukaryota</taxon>
        <taxon>Viridiplantae</taxon>
        <taxon>Streptophyta</taxon>
        <taxon>Embryophyta</taxon>
        <taxon>Tracheophyta</taxon>
        <taxon>Spermatophyta</taxon>
        <taxon>Magnoliopsida</taxon>
        <taxon>Liliopsida</taxon>
        <taxon>Poales</taxon>
        <taxon>Poaceae</taxon>
        <taxon>PACMAD clade</taxon>
        <taxon>Chloridoideae</taxon>
        <taxon>Cynodonteae</taxon>
        <taxon>Eleusininae</taxon>
        <taxon>Eleusine</taxon>
    </lineage>
</organism>
<accession>A0AAV5FRG5</accession>
<comment type="caution">
    <text evidence="1">The sequence shown here is derived from an EMBL/GenBank/DDBJ whole genome shotgun (WGS) entry which is preliminary data.</text>
</comment>